<feature type="transmembrane region" description="Helical" evidence="5">
    <location>
        <begin position="146"/>
        <end position="167"/>
    </location>
</feature>
<protein>
    <submittedName>
        <fullName evidence="7">O-antigen ligase family protein</fullName>
    </submittedName>
</protein>
<feature type="transmembrane region" description="Helical" evidence="5">
    <location>
        <begin position="43"/>
        <end position="59"/>
    </location>
</feature>
<evidence type="ECO:0000259" key="6">
    <source>
        <dbReference type="Pfam" id="PF04932"/>
    </source>
</evidence>
<feature type="transmembrane region" description="Helical" evidence="5">
    <location>
        <begin position="245"/>
        <end position="263"/>
    </location>
</feature>
<sequence>MEGKSSFPAPTTAIPKTDRRLFLAFIGIVLVAGGSALFFDQPLWIALPLAMVGLAVLAVDWRWVYYVLLFTLAFSVEIPLPGGLSLDVPSEPLMLVLVACFGVNTLLGRAKIPRRFWVHPLVILIGLALLWSMVATLVSVDTVKSIKYLLAKTWYIIPFVFVTLLILRRPKDIWGVVACHVAGATLTAVYAFVRHAGLGFSFDGINPAVLPFYKNHVAYAATISMLLPYALYGARRPELSSFWRWLWRGAFVMLLLGVFFSYTRASMASLPLAIGFYFIVRWRLTRVVLVAVAIATAVGTYYFVNQNNYMLYAPNFEKTVFNGQDFGKHLQATYNLEDLSGMERVYRWVAAGHMISDRPIMGSGPNTFYPEYKRYTVSSFRTYVSHNPEKSTTHNYFLLMLAEQGIAGFLLFTLLVVTALLMVERLYHRSQSAEHRRIVLAAGLSLFIITAHLLLNELVEVDKIGSFFYIALAILMRAEGWIRDENVALEE</sequence>
<comment type="subcellular location">
    <subcellularLocation>
        <location evidence="1">Membrane</location>
        <topology evidence="1">Multi-pass membrane protein</topology>
    </subcellularLocation>
</comment>
<evidence type="ECO:0000256" key="4">
    <source>
        <dbReference type="ARBA" id="ARBA00023136"/>
    </source>
</evidence>
<feature type="transmembrane region" description="Helical" evidence="5">
    <location>
        <begin position="21"/>
        <end position="37"/>
    </location>
</feature>
<feature type="transmembrane region" description="Helical" evidence="5">
    <location>
        <begin position="406"/>
        <end position="426"/>
    </location>
</feature>
<feature type="domain" description="O-antigen ligase-related" evidence="6">
    <location>
        <begin position="250"/>
        <end position="412"/>
    </location>
</feature>
<dbReference type="GO" id="GO:0016874">
    <property type="term" value="F:ligase activity"/>
    <property type="evidence" value="ECO:0007669"/>
    <property type="project" value="UniProtKB-KW"/>
</dbReference>
<keyword evidence="2 5" id="KW-0812">Transmembrane</keyword>
<gene>
    <name evidence="7" type="ORF">H9L05_00225</name>
</gene>
<accession>A0A7H0GVH7</accession>
<feature type="transmembrane region" description="Helical" evidence="5">
    <location>
        <begin position="66"/>
        <end position="86"/>
    </location>
</feature>
<dbReference type="KEGG" id="hqi:H9L05_00225"/>
<dbReference type="PANTHER" id="PTHR37422:SF13">
    <property type="entry name" value="LIPOPOLYSACCHARIDE BIOSYNTHESIS PROTEIN PA4999-RELATED"/>
    <property type="match status" value="1"/>
</dbReference>
<dbReference type="PANTHER" id="PTHR37422">
    <property type="entry name" value="TEICHURONIC ACID BIOSYNTHESIS PROTEIN TUAE"/>
    <property type="match status" value="1"/>
</dbReference>
<reference evidence="7 8" key="1">
    <citation type="submission" date="2020-08" db="EMBL/GenBank/DDBJ databases">
        <title>Genome sequence of Hymenobacter qilianensis JCM 19763T.</title>
        <authorList>
            <person name="Hyun D.-W."/>
            <person name="Bae J.-W."/>
        </authorList>
    </citation>
    <scope>NUCLEOTIDE SEQUENCE [LARGE SCALE GENOMIC DNA]</scope>
    <source>
        <strain evidence="7 8">JCM 19763</strain>
    </source>
</reference>
<evidence type="ECO:0000256" key="3">
    <source>
        <dbReference type="ARBA" id="ARBA00022989"/>
    </source>
</evidence>
<feature type="transmembrane region" description="Helical" evidence="5">
    <location>
        <begin position="284"/>
        <end position="304"/>
    </location>
</feature>
<dbReference type="EMBL" id="CP060784">
    <property type="protein sequence ID" value="QNP52293.1"/>
    <property type="molecule type" value="Genomic_DNA"/>
</dbReference>
<keyword evidence="7" id="KW-0436">Ligase</keyword>
<evidence type="ECO:0000256" key="5">
    <source>
        <dbReference type="SAM" id="Phobius"/>
    </source>
</evidence>
<evidence type="ECO:0000313" key="8">
    <source>
        <dbReference type="Proteomes" id="UP000516093"/>
    </source>
</evidence>
<evidence type="ECO:0000313" key="7">
    <source>
        <dbReference type="EMBL" id="QNP52293.1"/>
    </source>
</evidence>
<dbReference type="InterPro" id="IPR051533">
    <property type="entry name" value="WaaL-like"/>
</dbReference>
<dbReference type="AlphaFoldDB" id="A0A7H0GVH7"/>
<proteinExistence type="predicted"/>
<dbReference type="RefSeq" id="WP_187732551.1">
    <property type="nucleotide sequence ID" value="NZ_BMFN01000002.1"/>
</dbReference>
<keyword evidence="8" id="KW-1185">Reference proteome</keyword>
<feature type="transmembrane region" description="Helical" evidence="5">
    <location>
        <begin position="174"/>
        <end position="193"/>
    </location>
</feature>
<organism evidence="7 8">
    <name type="scientific">Hymenobacter qilianensis</name>
    <dbReference type="NCBI Taxonomy" id="1385715"/>
    <lineage>
        <taxon>Bacteria</taxon>
        <taxon>Pseudomonadati</taxon>
        <taxon>Bacteroidota</taxon>
        <taxon>Cytophagia</taxon>
        <taxon>Cytophagales</taxon>
        <taxon>Hymenobacteraceae</taxon>
        <taxon>Hymenobacter</taxon>
    </lineage>
</organism>
<evidence type="ECO:0000256" key="1">
    <source>
        <dbReference type="ARBA" id="ARBA00004141"/>
    </source>
</evidence>
<feature type="transmembrane region" description="Helical" evidence="5">
    <location>
        <begin position="92"/>
        <end position="109"/>
    </location>
</feature>
<evidence type="ECO:0000256" key="2">
    <source>
        <dbReference type="ARBA" id="ARBA00022692"/>
    </source>
</evidence>
<name>A0A7H0GVH7_9BACT</name>
<feature type="transmembrane region" description="Helical" evidence="5">
    <location>
        <begin position="438"/>
        <end position="455"/>
    </location>
</feature>
<dbReference type="Pfam" id="PF04932">
    <property type="entry name" value="Wzy_C"/>
    <property type="match status" value="1"/>
</dbReference>
<feature type="transmembrane region" description="Helical" evidence="5">
    <location>
        <begin position="121"/>
        <end position="140"/>
    </location>
</feature>
<keyword evidence="3 5" id="KW-1133">Transmembrane helix</keyword>
<keyword evidence="4 5" id="KW-0472">Membrane</keyword>
<dbReference type="Proteomes" id="UP000516093">
    <property type="component" value="Chromosome"/>
</dbReference>
<dbReference type="GO" id="GO:0016020">
    <property type="term" value="C:membrane"/>
    <property type="evidence" value="ECO:0007669"/>
    <property type="project" value="UniProtKB-SubCell"/>
</dbReference>
<dbReference type="InterPro" id="IPR007016">
    <property type="entry name" value="O-antigen_ligase-rel_domated"/>
</dbReference>